<dbReference type="GO" id="GO:0003950">
    <property type="term" value="F:NAD+ poly-ADP-ribosyltransferase activity"/>
    <property type="evidence" value="ECO:0007669"/>
    <property type="project" value="UniProtKB-UniRule"/>
</dbReference>
<evidence type="ECO:0000256" key="3">
    <source>
        <dbReference type="ARBA" id="ARBA00023027"/>
    </source>
</evidence>
<sequence>MVQPTLSSSIQNLMKRIFNINMLKEVIKHYELDEKSKKLFDKKLQKYRHHKHFYAFEDKQRSTSHLNNEEIFQVMFEMLLELIDSQLDNCNFNHRMYSLSENLLDICYNQLQFSIDVLSIDTDDFKVILKYIQNTHSRFHDHYTSKVENIFTVKENDDTKFMKNLDNIKLLWYGTEVHKVADILFQGFNGTRLNNRSFDEEICFTNIASKAANHCGTYGRNKNGVLLLCEVALGDVVESYKTDDGQQLPFGKHSIFGRGFLSPDQTLAEKFSGVEVPCGPLVEFFRRTDLRHDKFIVYNENQVRIRYIVTVKFDYTSRIYYPLPTLRQLMNPMAIKGLIF</sequence>
<dbReference type="SUPFAM" id="SSF56399">
    <property type="entry name" value="ADP-ribosylation"/>
    <property type="match status" value="1"/>
</dbReference>
<reference evidence="7 8" key="1">
    <citation type="journal article" date="2021" name="J. Hered.">
        <title>A chromosome-level genome assembly of the parasitoid wasp, Cotesia glomerata (Hymenoptera: Braconidae).</title>
        <authorList>
            <person name="Pinto B.J."/>
            <person name="Weis J.J."/>
            <person name="Gamble T."/>
            <person name="Ode P.J."/>
            <person name="Paul R."/>
            <person name="Zaspel J.M."/>
        </authorList>
    </citation>
    <scope>NUCLEOTIDE SEQUENCE [LARGE SCALE GENOMIC DNA]</scope>
    <source>
        <strain evidence="7">CgM1</strain>
    </source>
</reference>
<comment type="catalytic activity">
    <reaction evidence="4">
        <text>NAD(+) + (ADP-D-ribosyl)n-acceptor = nicotinamide + (ADP-D-ribosyl)n+1-acceptor + H(+).</text>
        <dbReference type="EC" id="2.4.2.30"/>
    </reaction>
</comment>
<dbReference type="Proteomes" id="UP000826195">
    <property type="component" value="Unassembled WGS sequence"/>
</dbReference>
<evidence type="ECO:0000256" key="4">
    <source>
        <dbReference type="ARBA" id="ARBA00033987"/>
    </source>
</evidence>
<organism evidence="7 8">
    <name type="scientific">Cotesia glomerata</name>
    <name type="common">Lepidopteran parasitic wasp</name>
    <name type="synonym">Apanteles glomeratus</name>
    <dbReference type="NCBI Taxonomy" id="32391"/>
    <lineage>
        <taxon>Eukaryota</taxon>
        <taxon>Metazoa</taxon>
        <taxon>Ecdysozoa</taxon>
        <taxon>Arthropoda</taxon>
        <taxon>Hexapoda</taxon>
        <taxon>Insecta</taxon>
        <taxon>Pterygota</taxon>
        <taxon>Neoptera</taxon>
        <taxon>Endopterygota</taxon>
        <taxon>Hymenoptera</taxon>
        <taxon>Apocrita</taxon>
        <taxon>Ichneumonoidea</taxon>
        <taxon>Braconidae</taxon>
        <taxon>Microgastrinae</taxon>
        <taxon>Cotesia</taxon>
    </lineage>
</organism>
<keyword evidence="3 5" id="KW-0520">NAD</keyword>
<gene>
    <name evidence="7" type="ORF">KQX54_009487</name>
</gene>
<evidence type="ECO:0000256" key="2">
    <source>
        <dbReference type="ARBA" id="ARBA00022679"/>
    </source>
</evidence>
<comment type="caution">
    <text evidence="7">The sequence shown here is derived from an EMBL/GenBank/DDBJ whole genome shotgun (WGS) entry which is preliminary data.</text>
</comment>
<dbReference type="GO" id="GO:0070212">
    <property type="term" value="P:protein poly-ADP-ribosylation"/>
    <property type="evidence" value="ECO:0007669"/>
    <property type="project" value="TreeGrafter"/>
</dbReference>
<dbReference type="InterPro" id="IPR050800">
    <property type="entry name" value="ARTD/PARP"/>
</dbReference>
<dbReference type="PANTHER" id="PTHR10459">
    <property type="entry name" value="DNA LIGASE"/>
    <property type="match status" value="1"/>
</dbReference>
<feature type="domain" description="PARP catalytic" evidence="6">
    <location>
        <begin position="102"/>
        <end position="320"/>
    </location>
</feature>
<dbReference type="PROSITE" id="PS51059">
    <property type="entry name" value="PARP_CATALYTIC"/>
    <property type="match status" value="1"/>
</dbReference>
<protein>
    <recommendedName>
        <fullName evidence="5">Poly [ADP-ribose] polymerase</fullName>
        <shortName evidence="5">PARP</shortName>
        <ecNumber evidence="5">2.4.2.-</ecNumber>
    </recommendedName>
</protein>
<accession>A0AAV7HVU4</accession>
<dbReference type="InterPro" id="IPR012317">
    <property type="entry name" value="Poly(ADP-ribose)pol_cat_dom"/>
</dbReference>
<name>A0AAV7HVU4_COTGL</name>
<dbReference type="GO" id="GO:1990404">
    <property type="term" value="F:NAD+-protein mono-ADP-ribosyltransferase activity"/>
    <property type="evidence" value="ECO:0007669"/>
    <property type="project" value="TreeGrafter"/>
</dbReference>
<dbReference type="PANTHER" id="PTHR10459:SF60">
    <property type="entry name" value="POLY [ADP-RIBOSE] POLYMERASE 2"/>
    <property type="match status" value="1"/>
</dbReference>
<keyword evidence="1 5" id="KW-0328">Glycosyltransferase</keyword>
<evidence type="ECO:0000313" key="7">
    <source>
        <dbReference type="EMBL" id="KAH0534873.1"/>
    </source>
</evidence>
<dbReference type="EMBL" id="JAHXZJ010002982">
    <property type="protein sequence ID" value="KAH0534873.1"/>
    <property type="molecule type" value="Genomic_DNA"/>
</dbReference>
<keyword evidence="2 5" id="KW-0808">Transferase</keyword>
<proteinExistence type="predicted"/>
<dbReference type="Pfam" id="PF00644">
    <property type="entry name" value="PARP"/>
    <property type="match status" value="1"/>
</dbReference>
<evidence type="ECO:0000256" key="5">
    <source>
        <dbReference type="RuleBase" id="RU362114"/>
    </source>
</evidence>
<dbReference type="AlphaFoldDB" id="A0AAV7HVU4"/>
<dbReference type="Gene3D" id="3.90.228.10">
    <property type="match status" value="1"/>
</dbReference>
<evidence type="ECO:0000313" key="8">
    <source>
        <dbReference type="Proteomes" id="UP000826195"/>
    </source>
</evidence>
<keyword evidence="8" id="KW-1185">Reference proteome</keyword>
<evidence type="ECO:0000256" key="1">
    <source>
        <dbReference type="ARBA" id="ARBA00022676"/>
    </source>
</evidence>
<evidence type="ECO:0000259" key="6">
    <source>
        <dbReference type="PROSITE" id="PS51059"/>
    </source>
</evidence>
<dbReference type="GO" id="GO:0005730">
    <property type="term" value="C:nucleolus"/>
    <property type="evidence" value="ECO:0007669"/>
    <property type="project" value="TreeGrafter"/>
</dbReference>
<dbReference type="GO" id="GO:0006302">
    <property type="term" value="P:double-strand break repair"/>
    <property type="evidence" value="ECO:0007669"/>
    <property type="project" value="TreeGrafter"/>
</dbReference>
<dbReference type="EC" id="2.4.2.-" evidence="5"/>